<dbReference type="AlphaFoldDB" id="A0A2H3D1J0"/>
<dbReference type="InParanoid" id="A0A2H3D1J0"/>
<gene>
    <name evidence="1" type="ORF">ARMGADRAFT_560897</name>
</gene>
<organism evidence="1 2">
    <name type="scientific">Armillaria gallica</name>
    <name type="common">Bulbous honey fungus</name>
    <name type="synonym">Armillaria bulbosa</name>
    <dbReference type="NCBI Taxonomy" id="47427"/>
    <lineage>
        <taxon>Eukaryota</taxon>
        <taxon>Fungi</taxon>
        <taxon>Dikarya</taxon>
        <taxon>Basidiomycota</taxon>
        <taxon>Agaricomycotina</taxon>
        <taxon>Agaricomycetes</taxon>
        <taxon>Agaricomycetidae</taxon>
        <taxon>Agaricales</taxon>
        <taxon>Marasmiineae</taxon>
        <taxon>Physalacriaceae</taxon>
        <taxon>Armillaria</taxon>
    </lineage>
</organism>
<accession>A0A2H3D1J0</accession>
<sequence length="129" mass="14907">MDIHRRPFSQVGSLFFREDVIPELQSRLLHLRESDNKESFADKYRIGPIVDDQYWVGREEPVAGDRCPWPDMTTFLQATYRLALRRAESQAASVASSCPSFSSLLSRSKPDDIPELRQLLYHCISMVPY</sequence>
<dbReference type="EMBL" id="KZ293691">
    <property type="protein sequence ID" value="PBK85292.1"/>
    <property type="molecule type" value="Genomic_DNA"/>
</dbReference>
<keyword evidence="2" id="KW-1185">Reference proteome</keyword>
<evidence type="ECO:0000313" key="1">
    <source>
        <dbReference type="EMBL" id="PBK85292.1"/>
    </source>
</evidence>
<reference evidence="2" key="1">
    <citation type="journal article" date="2017" name="Nat. Ecol. Evol.">
        <title>Genome expansion and lineage-specific genetic innovations in the forest pathogenic fungi Armillaria.</title>
        <authorList>
            <person name="Sipos G."/>
            <person name="Prasanna A.N."/>
            <person name="Walter M.C."/>
            <person name="O'Connor E."/>
            <person name="Balint B."/>
            <person name="Krizsan K."/>
            <person name="Kiss B."/>
            <person name="Hess J."/>
            <person name="Varga T."/>
            <person name="Slot J."/>
            <person name="Riley R."/>
            <person name="Boka B."/>
            <person name="Rigling D."/>
            <person name="Barry K."/>
            <person name="Lee J."/>
            <person name="Mihaltcheva S."/>
            <person name="LaButti K."/>
            <person name="Lipzen A."/>
            <person name="Waldron R."/>
            <person name="Moloney N.M."/>
            <person name="Sperisen C."/>
            <person name="Kredics L."/>
            <person name="Vagvoelgyi C."/>
            <person name="Patrignani A."/>
            <person name="Fitzpatrick D."/>
            <person name="Nagy I."/>
            <person name="Doyle S."/>
            <person name="Anderson J.B."/>
            <person name="Grigoriev I.V."/>
            <person name="Gueldener U."/>
            <person name="Muensterkoetter M."/>
            <person name="Nagy L.G."/>
        </authorList>
    </citation>
    <scope>NUCLEOTIDE SEQUENCE [LARGE SCALE GENOMIC DNA]</scope>
    <source>
        <strain evidence="2">Ar21-2</strain>
    </source>
</reference>
<dbReference type="Proteomes" id="UP000217790">
    <property type="component" value="Unassembled WGS sequence"/>
</dbReference>
<name>A0A2H3D1J0_ARMGA</name>
<dbReference type="OrthoDB" id="2968323at2759"/>
<evidence type="ECO:0000313" key="2">
    <source>
        <dbReference type="Proteomes" id="UP000217790"/>
    </source>
</evidence>
<proteinExistence type="predicted"/>
<protein>
    <submittedName>
        <fullName evidence="1">Uncharacterized protein</fullName>
    </submittedName>
</protein>